<dbReference type="HOGENOM" id="CLU_3396392_0_0_9"/>
<dbReference type="Proteomes" id="UP000013781">
    <property type="component" value="Unassembled WGS sequence"/>
</dbReference>
<evidence type="ECO:0000313" key="2">
    <source>
        <dbReference type="EMBL" id="EOT66307.1"/>
    </source>
</evidence>
<dbReference type="AlphaFoldDB" id="R2SKX0"/>
<sequence length="31" mass="3570">MSIEITTEVLAKAIDKTKKLFKIKKLETHLV</sequence>
<dbReference type="EMBL" id="ASWB01000003">
    <property type="protein sequence ID" value="EOT66307.1"/>
    <property type="molecule type" value="Genomic_DNA"/>
</dbReference>
<reference evidence="1 3" key="1">
    <citation type="submission" date="2013-02" db="EMBL/GenBank/DDBJ databases">
        <title>The Genome Sequence of Enterococcus moraviensis BAA-383.</title>
        <authorList>
            <consortium name="The Broad Institute Genome Sequencing Platform"/>
            <consortium name="The Broad Institute Genome Sequencing Center for Infectious Disease"/>
            <person name="Earl A.M."/>
            <person name="Gilmore M.S."/>
            <person name="Lebreton F."/>
            <person name="Walker B."/>
            <person name="Young S.K."/>
            <person name="Zeng Q."/>
            <person name="Gargeya S."/>
            <person name="Fitzgerald M."/>
            <person name="Haas B."/>
            <person name="Abouelleil A."/>
            <person name="Alvarado L."/>
            <person name="Arachchi H.M."/>
            <person name="Berlin A.M."/>
            <person name="Chapman S.B."/>
            <person name="Dewar J."/>
            <person name="Goldberg J."/>
            <person name="Griggs A."/>
            <person name="Gujja S."/>
            <person name="Hansen M."/>
            <person name="Howarth C."/>
            <person name="Imamovic A."/>
            <person name="Larimer J."/>
            <person name="McCowan C."/>
            <person name="Murphy C."/>
            <person name="Neiman D."/>
            <person name="Pearson M."/>
            <person name="Priest M."/>
            <person name="Roberts A."/>
            <person name="Saif S."/>
            <person name="Shea T."/>
            <person name="Sisk P."/>
            <person name="Sykes S."/>
            <person name="Wortman J."/>
            <person name="Nusbaum C."/>
            <person name="Birren B."/>
        </authorList>
    </citation>
    <scope>NUCLEOTIDE SEQUENCE [LARGE SCALE GENOMIC DNA]</scope>
    <source>
        <strain evidence="1 3">ATCC BAA-383</strain>
    </source>
</reference>
<evidence type="ECO:0000313" key="1">
    <source>
        <dbReference type="EMBL" id="EOH95820.1"/>
    </source>
</evidence>
<dbReference type="Proteomes" id="UP000014157">
    <property type="component" value="Unassembled WGS sequence"/>
</dbReference>
<reference evidence="2 4" key="2">
    <citation type="submission" date="2013-03" db="EMBL/GenBank/DDBJ databases">
        <title>The Genome Sequence of Enterococcus moraviensis BAA-383 (PacBio/Illumina hybrid assembly).</title>
        <authorList>
            <consortium name="The Broad Institute Genomics Platform"/>
            <consortium name="The Broad Institute Genome Sequencing Center for Infectious Disease"/>
            <person name="Earl A."/>
            <person name="Russ C."/>
            <person name="Gilmore M."/>
            <person name="Surin D."/>
            <person name="Walker B."/>
            <person name="Young S."/>
            <person name="Zeng Q."/>
            <person name="Gargeya S."/>
            <person name="Fitzgerald M."/>
            <person name="Haas B."/>
            <person name="Abouelleil A."/>
            <person name="Allen A.W."/>
            <person name="Alvarado L."/>
            <person name="Arachchi H.M."/>
            <person name="Berlin A.M."/>
            <person name="Chapman S.B."/>
            <person name="Gainer-Dewar J."/>
            <person name="Goldberg J."/>
            <person name="Griggs A."/>
            <person name="Gujja S."/>
            <person name="Hansen M."/>
            <person name="Howarth C."/>
            <person name="Imamovic A."/>
            <person name="Ireland A."/>
            <person name="Larimer J."/>
            <person name="McCowan C."/>
            <person name="Murphy C."/>
            <person name="Pearson M."/>
            <person name="Poon T.W."/>
            <person name="Priest M."/>
            <person name="Roberts A."/>
            <person name="Saif S."/>
            <person name="Shea T."/>
            <person name="Sisk P."/>
            <person name="Sykes S."/>
            <person name="Wortman J."/>
            <person name="Nusbaum C."/>
            <person name="Birren B."/>
        </authorList>
    </citation>
    <scope>NUCLEOTIDE SEQUENCE [LARGE SCALE GENOMIC DNA]</scope>
    <source>
        <strain evidence="2 4">ATCC BAA-383</strain>
    </source>
</reference>
<evidence type="ECO:0000313" key="3">
    <source>
        <dbReference type="Proteomes" id="UP000013781"/>
    </source>
</evidence>
<protein>
    <submittedName>
        <fullName evidence="1">Uncharacterized protein</fullName>
    </submittedName>
</protein>
<gene>
    <name evidence="2" type="ORF">I586_02578</name>
    <name evidence="1" type="ORF">UAY_03246</name>
</gene>
<proteinExistence type="predicted"/>
<evidence type="ECO:0000313" key="4">
    <source>
        <dbReference type="Proteomes" id="UP000014157"/>
    </source>
</evidence>
<organism evidence="1 3">
    <name type="scientific">Enterococcus moraviensis ATCC BAA-383</name>
    <dbReference type="NCBI Taxonomy" id="1158609"/>
    <lineage>
        <taxon>Bacteria</taxon>
        <taxon>Bacillati</taxon>
        <taxon>Bacillota</taxon>
        <taxon>Bacilli</taxon>
        <taxon>Lactobacillales</taxon>
        <taxon>Enterococcaceae</taxon>
        <taxon>Enterococcus</taxon>
    </lineage>
</organism>
<keyword evidence="4" id="KW-1185">Reference proteome</keyword>
<dbReference type="EMBL" id="AJAS01000026">
    <property type="protein sequence ID" value="EOH95820.1"/>
    <property type="molecule type" value="Genomic_DNA"/>
</dbReference>
<accession>R2SKX0</accession>
<name>R2SKX0_9ENTE</name>
<comment type="caution">
    <text evidence="1">The sequence shown here is derived from an EMBL/GenBank/DDBJ whole genome shotgun (WGS) entry which is preliminary data.</text>
</comment>